<dbReference type="EMBL" id="JAODUP010000061">
    <property type="protein sequence ID" value="KAK2164629.1"/>
    <property type="molecule type" value="Genomic_DNA"/>
</dbReference>
<dbReference type="Proteomes" id="UP001208570">
    <property type="component" value="Unassembled WGS sequence"/>
</dbReference>
<dbReference type="InterPro" id="IPR045866">
    <property type="entry name" value="FAM210A/B-like"/>
</dbReference>
<dbReference type="Pfam" id="PF06916">
    <property type="entry name" value="FAM210A-B_dom"/>
    <property type="match status" value="1"/>
</dbReference>
<dbReference type="GO" id="GO:0016020">
    <property type="term" value="C:membrane"/>
    <property type="evidence" value="ECO:0007669"/>
    <property type="project" value="UniProtKB-SubCell"/>
</dbReference>
<evidence type="ECO:0000256" key="3">
    <source>
        <dbReference type="ARBA" id="ARBA00022989"/>
    </source>
</evidence>
<dbReference type="GO" id="GO:0005739">
    <property type="term" value="C:mitochondrion"/>
    <property type="evidence" value="ECO:0007669"/>
    <property type="project" value="TreeGrafter"/>
</dbReference>
<evidence type="ECO:0000259" key="6">
    <source>
        <dbReference type="Pfam" id="PF06916"/>
    </source>
</evidence>
<organism evidence="7 8">
    <name type="scientific">Paralvinella palmiformis</name>
    <dbReference type="NCBI Taxonomy" id="53620"/>
    <lineage>
        <taxon>Eukaryota</taxon>
        <taxon>Metazoa</taxon>
        <taxon>Spiralia</taxon>
        <taxon>Lophotrochozoa</taxon>
        <taxon>Annelida</taxon>
        <taxon>Polychaeta</taxon>
        <taxon>Sedentaria</taxon>
        <taxon>Canalipalpata</taxon>
        <taxon>Terebellida</taxon>
        <taxon>Terebelliformia</taxon>
        <taxon>Alvinellidae</taxon>
        <taxon>Paralvinella</taxon>
    </lineage>
</organism>
<dbReference type="AlphaFoldDB" id="A0AAD9K4A1"/>
<evidence type="ECO:0000313" key="7">
    <source>
        <dbReference type="EMBL" id="KAK2164629.1"/>
    </source>
</evidence>
<keyword evidence="3" id="KW-1133">Transmembrane helix</keyword>
<evidence type="ECO:0000313" key="8">
    <source>
        <dbReference type="Proteomes" id="UP001208570"/>
    </source>
</evidence>
<protein>
    <recommendedName>
        <fullName evidence="6">DUF1279 domain-containing protein</fullName>
    </recommendedName>
</protein>
<evidence type="ECO:0000256" key="4">
    <source>
        <dbReference type="ARBA" id="ARBA00023054"/>
    </source>
</evidence>
<accession>A0AAD9K4A1</accession>
<keyword evidence="5" id="KW-0472">Membrane</keyword>
<evidence type="ECO:0000256" key="1">
    <source>
        <dbReference type="ARBA" id="ARBA00004167"/>
    </source>
</evidence>
<keyword evidence="2" id="KW-0812">Transmembrane</keyword>
<evidence type="ECO:0000256" key="5">
    <source>
        <dbReference type="ARBA" id="ARBA00023136"/>
    </source>
</evidence>
<sequence>MYRMLISRMCCFSGVRVSVSLKPRLVLPALSLHTRSCTHPRLSACLHKLCASHTGLLNRTVVTSSASLQRLSLSYKKESADHTLKNTYHGQDVVKKEENIGIFKRFKNAYKEHGKVLIAVHLVTSTVWMSVFYYAAASGVDLAPLLLKIGASDKVIEIAHSSIGNLATAYLMYKLATPARYTVTLFGTFSTVKHLRRLGYMKAPDKKDSIRELVKDSRTQMKEKYGDVKDKIGDVKGKIGDWKEDKRKKNR</sequence>
<evidence type="ECO:0000256" key="2">
    <source>
        <dbReference type="ARBA" id="ARBA00022692"/>
    </source>
</evidence>
<name>A0AAD9K4A1_9ANNE</name>
<dbReference type="InterPro" id="IPR009688">
    <property type="entry name" value="FAM210A/B-like_dom"/>
</dbReference>
<gene>
    <name evidence="7" type="ORF">LSH36_61g09082</name>
</gene>
<proteinExistence type="predicted"/>
<dbReference type="PANTHER" id="PTHR21377">
    <property type="entry name" value="PROTEIN FAM210B, MITOCHONDRIAL"/>
    <property type="match status" value="1"/>
</dbReference>
<reference evidence="7" key="1">
    <citation type="journal article" date="2023" name="Mol. Biol. Evol.">
        <title>Third-Generation Sequencing Reveals the Adaptive Role of the Epigenome in Three Deep-Sea Polychaetes.</title>
        <authorList>
            <person name="Perez M."/>
            <person name="Aroh O."/>
            <person name="Sun Y."/>
            <person name="Lan Y."/>
            <person name="Juniper S.K."/>
            <person name="Young C.R."/>
            <person name="Angers B."/>
            <person name="Qian P.Y."/>
        </authorList>
    </citation>
    <scope>NUCLEOTIDE SEQUENCE</scope>
    <source>
        <strain evidence="7">P08H-3</strain>
    </source>
</reference>
<comment type="subcellular location">
    <subcellularLocation>
        <location evidence="1">Membrane</location>
        <topology evidence="1">Single-pass membrane protein</topology>
    </subcellularLocation>
</comment>
<comment type="caution">
    <text evidence="7">The sequence shown here is derived from an EMBL/GenBank/DDBJ whole genome shotgun (WGS) entry which is preliminary data.</text>
</comment>
<keyword evidence="4" id="KW-0175">Coiled coil</keyword>
<dbReference type="PANTHER" id="PTHR21377:SF1">
    <property type="entry name" value="PROTEIN FAM210A"/>
    <property type="match status" value="1"/>
</dbReference>
<feature type="domain" description="DUF1279" evidence="6">
    <location>
        <begin position="105"/>
        <end position="188"/>
    </location>
</feature>
<keyword evidence="8" id="KW-1185">Reference proteome</keyword>